<dbReference type="AlphaFoldDB" id="A0A6D2J9B9"/>
<dbReference type="PANTHER" id="PTHR31973:SF195">
    <property type="entry name" value="MUDR FAMILY TRANSPOSASE"/>
    <property type="match status" value="1"/>
</dbReference>
<dbReference type="EMBL" id="CACVBM020001161">
    <property type="protein sequence ID" value="CAA7035627.1"/>
    <property type="molecule type" value="Genomic_DNA"/>
</dbReference>
<dbReference type="Pfam" id="PF10551">
    <property type="entry name" value="MULE"/>
    <property type="match status" value="1"/>
</dbReference>
<protein>
    <recommendedName>
        <fullName evidence="6">MULE transposase domain-containing protein</fullName>
    </recommendedName>
</protein>
<dbReference type="InterPro" id="IPR018289">
    <property type="entry name" value="MULE_transposase_dom"/>
</dbReference>
<organism evidence="4 5">
    <name type="scientific">Microthlaspi erraticum</name>
    <dbReference type="NCBI Taxonomy" id="1685480"/>
    <lineage>
        <taxon>Eukaryota</taxon>
        <taxon>Viridiplantae</taxon>
        <taxon>Streptophyta</taxon>
        <taxon>Embryophyta</taxon>
        <taxon>Tracheophyta</taxon>
        <taxon>Spermatophyta</taxon>
        <taxon>Magnoliopsida</taxon>
        <taxon>eudicotyledons</taxon>
        <taxon>Gunneridae</taxon>
        <taxon>Pentapetalae</taxon>
        <taxon>rosids</taxon>
        <taxon>malvids</taxon>
        <taxon>Brassicales</taxon>
        <taxon>Brassicaceae</taxon>
        <taxon>Coluteocarpeae</taxon>
        <taxon>Microthlaspi</taxon>
    </lineage>
</organism>
<dbReference type="PANTHER" id="PTHR31973">
    <property type="entry name" value="POLYPROTEIN, PUTATIVE-RELATED"/>
    <property type="match status" value="1"/>
</dbReference>
<proteinExistence type="predicted"/>
<name>A0A6D2J9B9_9BRAS</name>
<feature type="domain" description="MULE transposase" evidence="3">
    <location>
        <begin position="475"/>
        <end position="569"/>
    </location>
</feature>
<dbReference type="OrthoDB" id="1100482at2759"/>
<keyword evidence="1" id="KW-1133">Transmembrane helix</keyword>
<keyword evidence="1" id="KW-0472">Membrane</keyword>
<evidence type="ECO:0000259" key="3">
    <source>
        <dbReference type="Pfam" id="PF10551"/>
    </source>
</evidence>
<evidence type="ECO:0000256" key="1">
    <source>
        <dbReference type="SAM" id="Phobius"/>
    </source>
</evidence>
<sequence>MEEHCLVMCGEWRCSSAGQWDFLVDKNLMSRVIVVQVGISLEELKNRVVVEFFPHGKSCLTVALSYWPPNTTELATGIRTPPVILTNEGRSVSAALGSCSSRGPVRPFVSSLIGRKFSFDDTGFNGADKTRGFSEGSSSGCVQTPSDETLFDAELMEDVFFGDPEKRTSSAYVDGLTASDSDESCGELPPGAPDVRPVGYDKEFWEPLISDPFGGSDAVDIMCPPSDGFDGKAAALGKRRMILCSNNDAFDHYVLSGDVLPDIKTEGVPRRRVAETPLTDDCRPLEQIDDEEFDIPPMFNDTKYVTDDIPDLDIEVSGECIYVGRLFNSKVECQITLAIHAIKEMFHFKQSTTKRHYFIVSCVDKFCDWRVRAKEVGDCGYYEITKATLDHSCCIDTRNAYRKKSLSRVIAAVFRAKYGDPDKGPRATQLQRMLANPGTVTDIETELDVDGNKRFLYAFLSFGASITGFSRLRRVVVVDGTHLLGKYKGVLLTAVGQDANFQVFPLAYALVDSEYTKSWTWFLQRLERILGDSSSLVIVSDRATSLYAAIAAVYLLAVHVACIVHLARNVNSIYNSKGLGKLVTSCFCLQTLSFQASL</sequence>
<feature type="domain" description="Transposase MuDR plant" evidence="2">
    <location>
        <begin position="322"/>
        <end position="376"/>
    </location>
</feature>
<reference evidence="4" key="1">
    <citation type="submission" date="2020-01" db="EMBL/GenBank/DDBJ databases">
        <authorList>
            <person name="Mishra B."/>
        </authorList>
    </citation>
    <scope>NUCLEOTIDE SEQUENCE [LARGE SCALE GENOMIC DNA]</scope>
</reference>
<dbReference type="Pfam" id="PF03108">
    <property type="entry name" value="DBD_Tnp_Mut"/>
    <property type="match status" value="1"/>
</dbReference>
<gene>
    <name evidence="4" type="ORF">MERR_LOCUS22862</name>
</gene>
<comment type="caution">
    <text evidence="4">The sequence shown here is derived from an EMBL/GenBank/DDBJ whole genome shotgun (WGS) entry which is preliminary data.</text>
</comment>
<evidence type="ECO:0000313" key="5">
    <source>
        <dbReference type="Proteomes" id="UP000467841"/>
    </source>
</evidence>
<evidence type="ECO:0000313" key="4">
    <source>
        <dbReference type="EMBL" id="CAA7035627.1"/>
    </source>
</evidence>
<keyword evidence="5" id="KW-1185">Reference proteome</keyword>
<dbReference type="InterPro" id="IPR004332">
    <property type="entry name" value="Transposase_MuDR"/>
</dbReference>
<evidence type="ECO:0008006" key="6">
    <source>
        <dbReference type="Google" id="ProtNLM"/>
    </source>
</evidence>
<keyword evidence="1" id="KW-0812">Transmembrane</keyword>
<evidence type="ECO:0000259" key="2">
    <source>
        <dbReference type="Pfam" id="PF03108"/>
    </source>
</evidence>
<feature type="transmembrane region" description="Helical" evidence="1">
    <location>
        <begin position="546"/>
        <end position="567"/>
    </location>
</feature>
<accession>A0A6D2J9B9</accession>
<dbReference type="Proteomes" id="UP000467841">
    <property type="component" value="Unassembled WGS sequence"/>
</dbReference>